<dbReference type="Gene3D" id="3.30.160.60">
    <property type="entry name" value="Classic Zinc Finger"/>
    <property type="match status" value="1"/>
</dbReference>
<keyword evidence="4" id="KW-0862">Zinc</keyword>
<dbReference type="InterPro" id="IPR051520">
    <property type="entry name" value="Elbow/Noc_ZnFinger"/>
</dbReference>
<comment type="similarity">
    <text evidence="1">Belongs to the Elbow/Noc family.</text>
</comment>
<evidence type="ECO:0000256" key="4">
    <source>
        <dbReference type="ARBA" id="ARBA00022833"/>
    </source>
</evidence>
<dbReference type="PANTHER" id="PTHR12522">
    <property type="entry name" value="ZINC-FINGER PROTEIN NOLZ1-RELATED"/>
    <property type="match status" value="1"/>
</dbReference>
<dbReference type="GO" id="GO:0005634">
    <property type="term" value="C:nucleus"/>
    <property type="evidence" value="ECO:0007669"/>
    <property type="project" value="TreeGrafter"/>
</dbReference>
<protein>
    <submittedName>
        <fullName evidence="8">Zinc finger protein Elbow</fullName>
    </submittedName>
</protein>
<dbReference type="PROSITE" id="PS50157">
    <property type="entry name" value="ZINC_FINGER_C2H2_2"/>
    <property type="match status" value="1"/>
</dbReference>
<dbReference type="EMBL" id="GDHC01005304">
    <property type="protein sequence ID" value="JAQ13325.1"/>
    <property type="molecule type" value="Transcribed_RNA"/>
</dbReference>
<proteinExistence type="inferred from homology"/>
<dbReference type="GO" id="GO:0008270">
    <property type="term" value="F:zinc ion binding"/>
    <property type="evidence" value="ECO:0007669"/>
    <property type="project" value="UniProtKB-KW"/>
</dbReference>
<accession>A0A146LLV6</accession>
<evidence type="ECO:0000256" key="1">
    <source>
        <dbReference type="ARBA" id="ARBA00010144"/>
    </source>
</evidence>
<feature type="region of interest" description="Disordered" evidence="6">
    <location>
        <begin position="1"/>
        <end position="51"/>
    </location>
</feature>
<dbReference type="AlphaFoldDB" id="A0A146LLV6"/>
<dbReference type="InterPro" id="IPR013087">
    <property type="entry name" value="Znf_C2H2_type"/>
</dbReference>
<evidence type="ECO:0000313" key="8">
    <source>
        <dbReference type="EMBL" id="JAQ07380.1"/>
    </source>
</evidence>
<evidence type="ECO:0000259" key="7">
    <source>
        <dbReference type="PROSITE" id="PS50157"/>
    </source>
</evidence>
<feature type="non-terminal residue" evidence="8">
    <location>
        <position position="1"/>
    </location>
</feature>
<keyword evidence="2" id="KW-0479">Metal-binding</keyword>
<feature type="compositionally biased region" description="Basic and acidic residues" evidence="6">
    <location>
        <begin position="147"/>
        <end position="158"/>
    </location>
</feature>
<organism evidence="8">
    <name type="scientific">Lygus hesperus</name>
    <name type="common">Western plant bug</name>
    <dbReference type="NCBI Taxonomy" id="30085"/>
    <lineage>
        <taxon>Eukaryota</taxon>
        <taxon>Metazoa</taxon>
        <taxon>Ecdysozoa</taxon>
        <taxon>Arthropoda</taxon>
        <taxon>Hexapoda</taxon>
        <taxon>Insecta</taxon>
        <taxon>Pterygota</taxon>
        <taxon>Neoptera</taxon>
        <taxon>Paraneoptera</taxon>
        <taxon>Hemiptera</taxon>
        <taxon>Heteroptera</taxon>
        <taxon>Panheteroptera</taxon>
        <taxon>Cimicomorpha</taxon>
        <taxon>Miridae</taxon>
        <taxon>Mirini</taxon>
        <taxon>Lygus</taxon>
    </lineage>
</organism>
<feature type="compositionally biased region" description="Low complexity" evidence="6">
    <location>
        <begin position="159"/>
        <end position="174"/>
    </location>
</feature>
<sequence length="355" mass="39073">KGRRDERGQVTPMMDEPPPLQPAAPLAAERRTSRRRLETQTQLETPSDQSSDRHRALWLLCVKVNTPVVHPPQSTSVWNKLVTPQVHSFMTSVEIQEKDMITSASGNQYLKPDYLSPMPTSLDAKKSPLALLAQTCSQIGADSPPKPVEKKKETREKASPASVSSSSPKASFKPYDLDDKRSKTPAKSPRDSPPGKEKYPDVLKAPYMYPRMCRDPYCTGCLSGHVLGKPCPSGCTQCGHMAAAYAHAQLAALAAQPYICSWITGDSYCGKRFTSSEELLTHLRSHTGDPILPHPLLARSYPTPPLSPLSTARFHPYSKTLLPPTLPPFPYAHPGLPPYFPPYSLYPTRLGASHP</sequence>
<gene>
    <name evidence="8" type="primary">elB_1</name>
    <name evidence="9" type="synonym">elB_0</name>
    <name evidence="9" type="ORF">g.82643</name>
    <name evidence="8" type="ORF">g.82646</name>
</gene>
<evidence type="ECO:0000256" key="5">
    <source>
        <dbReference type="PROSITE-ProRule" id="PRU00042"/>
    </source>
</evidence>
<dbReference type="PANTHER" id="PTHR12522:SF4">
    <property type="entry name" value="ZINC FINGER PROTEIN ELBOW"/>
    <property type="match status" value="1"/>
</dbReference>
<dbReference type="GO" id="GO:0045892">
    <property type="term" value="P:negative regulation of DNA-templated transcription"/>
    <property type="evidence" value="ECO:0007669"/>
    <property type="project" value="TreeGrafter"/>
</dbReference>
<evidence type="ECO:0000313" key="9">
    <source>
        <dbReference type="EMBL" id="JAQ13325.1"/>
    </source>
</evidence>
<feature type="region of interest" description="Disordered" evidence="6">
    <location>
        <begin position="137"/>
        <end position="201"/>
    </location>
</feature>
<name>A0A146LLV6_LYGHE</name>
<feature type="domain" description="C2H2-type" evidence="7">
    <location>
        <begin position="258"/>
        <end position="291"/>
    </location>
</feature>
<feature type="compositionally biased region" description="Polar residues" evidence="6">
    <location>
        <begin position="39"/>
        <end position="49"/>
    </location>
</feature>
<dbReference type="EMBL" id="GDHC01011249">
    <property type="protein sequence ID" value="JAQ07380.1"/>
    <property type="molecule type" value="Transcribed_RNA"/>
</dbReference>
<keyword evidence="3 5" id="KW-0863">Zinc-finger</keyword>
<evidence type="ECO:0000256" key="2">
    <source>
        <dbReference type="ARBA" id="ARBA00022723"/>
    </source>
</evidence>
<evidence type="ECO:0000256" key="6">
    <source>
        <dbReference type="SAM" id="MobiDB-lite"/>
    </source>
</evidence>
<feature type="compositionally biased region" description="Basic and acidic residues" evidence="6">
    <location>
        <begin position="175"/>
        <end position="201"/>
    </location>
</feature>
<feature type="compositionally biased region" description="Basic and acidic residues" evidence="6">
    <location>
        <begin position="28"/>
        <end position="38"/>
    </location>
</feature>
<reference evidence="8" key="1">
    <citation type="journal article" date="2016" name="Gigascience">
        <title>De novo construction of an expanded transcriptome assembly for the western tarnished plant bug, Lygus hesperus.</title>
        <authorList>
            <person name="Tassone E.E."/>
            <person name="Geib S.M."/>
            <person name="Hall B."/>
            <person name="Fabrick J.A."/>
            <person name="Brent C.S."/>
            <person name="Hull J.J."/>
        </authorList>
    </citation>
    <scope>NUCLEOTIDE SEQUENCE</scope>
</reference>
<dbReference type="SUPFAM" id="SSF57667">
    <property type="entry name" value="beta-beta-alpha zinc fingers"/>
    <property type="match status" value="1"/>
</dbReference>
<dbReference type="InterPro" id="IPR036236">
    <property type="entry name" value="Znf_C2H2_sf"/>
</dbReference>
<evidence type="ECO:0000256" key="3">
    <source>
        <dbReference type="ARBA" id="ARBA00022771"/>
    </source>
</evidence>